<feature type="compositionally biased region" description="Low complexity" evidence="1">
    <location>
        <begin position="9"/>
        <end position="25"/>
    </location>
</feature>
<reference evidence="2" key="1">
    <citation type="journal article" date="2020" name="G3 (Bethesda)">
        <title>High-Quality Assemblies for Three Invasive Social Wasps from the &lt;i&gt;Vespula&lt;/i&gt; Genus.</title>
        <authorList>
            <person name="Harrop T.W.R."/>
            <person name="Guhlin J."/>
            <person name="McLaughlin G.M."/>
            <person name="Permina E."/>
            <person name="Stockwell P."/>
            <person name="Gilligan J."/>
            <person name="Le Lec M.F."/>
            <person name="Gruber M.A.M."/>
            <person name="Quinn O."/>
            <person name="Lovegrove M."/>
            <person name="Duncan E.J."/>
            <person name="Remnant E.J."/>
            <person name="Van Eeckhoven J."/>
            <person name="Graham B."/>
            <person name="Knapp R.A."/>
            <person name="Langford K.W."/>
            <person name="Kronenberg Z."/>
            <person name="Press M.O."/>
            <person name="Eacker S.M."/>
            <person name="Wilson-Rankin E.E."/>
            <person name="Purcell J."/>
            <person name="Lester P.J."/>
            <person name="Dearden P.K."/>
        </authorList>
    </citation>
    <scope>NUCLEOTIDE SEQUENCE</scope>
    <source>
        <strain evidence="2">Marl-1</strain>
    </source>
</reference>
<name>A0A834JDC4_VESVU</name>
<gene>
    <name evidence="2" type="ORF">HZH66_011772</name>
</gene>
<proteinExistence type="predicted"/>
<organism evidence="2 3">
    <name type="scientific">Vespula vulgaris</name>
    <name type="common">Yellow jacket</name>
    <name type="synonym">Wasp</name>
    <dbReference type="NCBI Taxonomy" id="7454"/>
    <lineage>
        <taxon>Eukaryota</taxon>
        <taxon>Metazoa</taxon>
        <taxon>Ecdysozoa</taxon>
        <taxon>Arthropoda</taxon>
        <taxon>Hexapoda</taxon>
        <taxon>Insecta</taxon>
        <taxon>Pterygota</taxon>
        <taxon>Neoptera</taxon>
        <taxon>Endopterygota</taxon>
        <taxon>Hymenoptera</taxon>
        <taxon>Apocrita</taxon>
        <taxon>Aculeata</taxon>
        <taxon>Vespoidea</taxon>
        <taxon>Vespidae</taxon>
        <taxon>Vespinae</taxon>
        <taxon>Vespula</taxon>
    </lineage>
</organism>
<dbReference type="EMBL" id="JACSEA010000014">
    <property type="protein sequence ID" value="KAF7385930.1"/>
    <property type="molecule type" value="Genomic_DNA"/>
</dbReference>
<protein>
    <submittedName>
        <fullName evidence="2">Uncharacterized protein</fullName>
    </submittedName>
</protein>
<comment type="caution">
    <text evidence="2">The sequence shown here is derived from an EMBL/GenBank/DDBJ whole genome shotgun (WGS) entry which is preliminary data.</text>
</comment>
<evidence type="ECO:0000313" key="2">
    <source>
        <dbReference type="EMBL" id="KAF7385930.1"/>
    </source>
</evidence>
<sequence length="140" mass="15371">MIMTAEAAVTATTAAQQQQQPQQQQVHEPMPPSHLVSVRALRLISRANLGACIQWVSAVNAGKHPPAMAVLVVWLPLREPARQVFIPFAVMTSTSSKAVRVCQGSPRFARDSISEDPTQDQNLIVIRTLFGLPYRKGFNV</sequence>
<dbReference type="AlphaFoldDB" id="A0A834JDC4"/>
<evidence type="ECO:0000313" key="3">
    <source>
        <dbReference type="Proteomes" id="UP000614350"/>
    </source>
</evidence>
<accession>A0A834JDC4</accession>
<keyword evidence="3" id="KW-1185">Reference proteome</keyword>
<evidence type="ECO:0000256" key="1">
    <source>
        <dbReference type="SAM" id="MobiDB-lite"/>
    </source>
</evidence>
<dbReference type="Proteomes" id="UP000614350">
    <property type="component" value="Unassembled WGS sequence"/>
</dbReference>
<feature type="region of interest" description="Disordered" evidence="1">
    <location>
        <begin position="9"/>
        <end position="30"/>
    </location>
</feature>